<dbReference type="InterPro" id="IPR052337">
    <property type="entry name" value="SAT4-like"/>
</dbReference>
<dbReference type="PANTHER" id="PTHR33048">
    <property type="entry name" value="PTH11-LIKE INTEGRAL MEMBRANE PROTEIN (AFU_ORTHOLOGUE AFUA_5G11245)"/>
    <property type="match status" value="1"/>
</dbReference>
<organism evidence="10 12">
    <name type="scientific">Orbilia oligospora</name>
    <name type="common">Nematode-trapping fungus</name>
    <name type="synonym">Arthrobotrys oligospora</name>
    <dbReference type="NCBI Taxonomy" id="2813651"/>
    <lineage>
        <taxon>Eukaryota</taxon>
        <taxon>Fungi</taxon>
        <taxon>Dikarya</taxon>
        <taxon>Ascomycota</taxon>
        <taxon>Pezizomycotina</taxon>
        <taxon>Orbiliomycetes</taxon>
        <taxon>Orbiliales</taxon>
        <taxon>Orbiliaceae</taxon>
        <taxon>Orbilia</taxon>
    </lineage>
</organism>
<evidence type="ECO:0000256" key="3">
    <source>
        <dbReference type="ARBA" id="ARBA00022989"/>
    </source>
</evidence>
<reference evidence="12 13" key="1">
    <citation type="submission" date="2019-06" db="EMBL/GenBank/DDBJ databases">
        <authorList>
            <person name="Palmer J.M."/>
        </authorList>
    </citation>
    <scope>NUCLEOTIDE SEQUENCE [LARGE SCALE GENOMIC DNA]</scope>
    <source>
        <strain evidence="10 12">TWF106</strain>
        <strain evidence="11 13">TWF191</strain>
        <strain evidence="9">TWF679</strain>
    </source>
</reference>
<evidence type="ECO:0000256" key="2">
    <source>
        <dbReference type="ARBA" id="ARBA00022692"/>
    </source>
</evidence>
<dbReference type="Pfam" id="PF20684">
    <property type="entry name" value="Fung_rhodopsin"/>
    <property type="match status" value="1"/>
</dbReference>
<feature type="transmembrane region" description="Helical" evidence="7">
    <location>
        <begin position="107"/>
        <end position="130"/>
    </location>
</feature>
<evidence type="ECO:0000313" key="13">
    <source>
        <dbReference type="Proteomes" id="UP000483672"/>
    </source>
</evidence>
<evidence type="ECO:0000256" key="5">
    <source>
        <dbReference type="ARBA" id="ARBA00038359"/>
    </source>
</evidence>
<evidence type="ECO:0000256" key="6">
    <source>
        <dbReference type="SAM" id="MobiDB-lite"/>
    </source>
</evidence>
<dbReference type="PANTHER" id="PTHR33048:SF129">
    <property type="entry name" value="INTEGRAL MEMBRANE PROTEIN-RELATED"/>
    <property type="match status" value="1"/>
</dbReference>
<evidence type="ECO:0000256" key="1">
    <source>
        <dbReference type="ARBA" id="ARBA00004141"/>
    </source>
</evidence>
<feature type="transmembrane region" description="Helical" evidence="7">
    <location>
        <begin position="222"/>
        <end position="247"/>
    </location>
</feature>
<dbReference type="Proteomes" id="UP000483672">
    <property type="component" value="Unassembled WGS sequence"/>
</dbReference>
<dbReference type="Proteomes" id="UP000472727">
    <property type="component" value="Unassembled WGS sequence"/>
</dbReference>
<feature type="transmembrane region" description="Helical" evidence="7">
    <location>
        <begin position="259"/>
        <end position="281"/>
    </location>
</feature>
<gene>
    <name evidence="10" type="ORF">TWF106_009791</name>
    <name evidence="11" type="ORF">TWF191_008403</name>
    <name evidence="9" type="ORF">TWF679_007929</name>
</gene>
<dbReference type="EMBL" id="WIWS01000069">
    <property type="protein sequence ID" value="KAF3212421.1"/>
    <property type="molecule type" value="Genomic_DNA"/>
</dbReference>
<feature type="compositionally biased region" description="Gly residues" evidence="6">
    <location>
        <begin position="381"/>
        <end position="391"/>
    </location>
</feature>
<dbReference type="EMBL" id="WIWT01000049">
    <property type="protein sequence ID" value="KAF3208026.1"/>
    <property type="molecule type" value="Genomic_DNA"/>
</dbReference>
<feature type="transmembrane region" description="Helical" evidence="7">
    <location>
        <begin position="31"/>
        <end position="52"/>
    </location>
</feature>
<evidence type="ECO:0000259" key="8">
    <source>
        <dbReference type="Pfam" id="PF20684"/>
    </source>
</evidence>
<evidence type="ECO:0000313" key="11">
    <source>
        <dbReference type="EMBL" id="KAF3217772.1"/>
    </source>
</evidence>
<evidence type="ECO:0000313" key="9">
    <source>
        <dbReference type="EMBL" id="KAF3208026.1"/>
    </source>
</evidence>
<proteinExistence type="inferred from homology"/>
<accession>A0A6G1MCW7</accession>
<comment type="caution">
    <text evidence="10">The sequence shown here is derived from an EMBL/GenBank/DDBJ whole genome shotgun (WGS) entry which is preliminary data.</text>
</comment>
<keyword evidence="4 7" id="KW-0472">Membrane</keyword>
<dbReference type="AlphaFoldDB" id="A0A6G1MCW7"/>
<keyword evidence="2 7" id="KW-0812">Transmembrane</keyword>
<feature type="transmembrane region" description="Helical" evidence="7">
    <location>
        <begin position="186"/>
        <end position="210"/>
    </location>
</feature>
<sequence length="429" mass="46996">MSDRGTRPPPEVLASWPAPNYVNPENQTAQLMAIEITLCSVTTIVMMLRLYSRGALTKSIGSDDWLMTGALFFAIGLTTANCLAPQWGWGVHLYDFRAEWLVPARKLAVATESLFVPCVGLAKLSILVFYHRVFSSKSFRWFVYAGIAYVIAYSIASIITIFLQAIPLRAYWDKSIHGKFIDGQMAFMIFGVLNCLSDLYVFFLPIREVWGIQLPKKQRLGLIFVFALGSIVCIAGIIRIYYIWVVFSPTNWDFTYQGGPLYIVTAIEGDLGILCASLPALKPLLHRYAPGLLSSGHGRSRPSGASPSYRLSSYDADRRRDTRRITGVGMPGLASYKLTSSVTSPTMLNNDSEENILPLQGHTTAGWESANGSNDGSTGTTSGGGNGGVANGIGKKVEIEVTVENIPYSKEEDLEKGLGPMSPTGHRRI</sequence>
<name>A0A6G1MCW7_ORBOL</name>
<feature type="compositionally biased region" description="Low complexity" evidence="6">
    <location>
        <begin position="371"/>
        <end position="380"/>
    </location>
</feature>
<feature type="domain" description="Rhodopsin" evidence="8">
    <location>
        <begin position="48"/>
        <end position="287"/>
    </location>
</feature>
<dbReference type="Proteomes" id="UP000614610">
    <property type="component" value="Unassembled WGS sequence"/>
</dbReference>
<dbReference type="EMBL" id="WIPF01000057">
    <property type="protein sequence ID" value="KAF3217772.1"/>
    <property type="molecule type" value="Genomic_DNA"/>
</dbReference>
<dbReference type="OrthoDB" id="5401779at2759"/>
<feature type="transmembrane region" description="Helical" evidence="7">
    <location>
        <begin position="142"/>
        <end position="166"/>
    </location>
</feature>
<comment type="subcellular location">
    <subcellularLocation>
        <location evidence="1">Membrane</location>
        <topology evidence="1">Multi-pass membrane protein</topology>
    </subcellularLocation>
</comment>
<dbReference type="GO" id="GO:0016020">
    <property type="term" value="C:membrane"/>
    <property type="evidence" value="ECO:0007669"/>
    <property type="project" value="UniProtKB-SubCell"/>
</dbReference>
<evidence type="ECO:0000313" key="10">
    <source>
        <dbReference type="EMBL" id="KAF3212421.1"/>
    </source>
</evidence>
<dbReference type="InterPro" id="IPR049326">
    <property type="entry name" value="Rhodopsin_dom_fungi"/>
</dbReference>
<evidence type="ECO:0000256" key="4">
    <source>
        <dbReference type="ARBA" id="ARBA00023136"/>
    </source>
</evidence>
<feature type="transmembrane region" description="Helical" evidence="7">
    <location>
        <begin position="64"/>
        <end position="87"/>
    </location>
</feature>
<keyword evidence="3 7" id="KW-1133">Transmembrane helix</keyword>
<evidence type="ECO:0000313" key="12">
    <source>
        <dbReference type="Proteomes" id="UP000472727"/>
    </source>
</evidence>
<comment type="similarity">
    <text evidence="5">Belongs to the SAT4 family.</text>
</comment>
<protein>
    <recommendedName>
        <fullName evidence="8">Rhodopsin domain-containing protein</fullName>
    </recommendedName>
</protein>
<evidence type="ECO:0000256" key="7">
    <source>
        <dbReference type="SAM" id="Phobius"/>
    </source>
</evidence>
<feature type="region of interest" description="Disordered" evidence="6">
    <location>
        <begin position="363"/>
        <end position="392"/>
    </location>
</feature>